<name>A0A1Y6CIL2_9PROT</name>
<gene>
    <name evidence="5" type="primary">csrA</name>
    <name evidence="7" type="ORF">SAMN05428998_12791</name>
</gene>
<dbReference type="PANTHER" id="PTHR34984:SF1">
    <property type="entry name" value="CARBON STORAGE REGULATOR"/>
    <property type="match status" value="1"/>
</dbReference>
<dbReference type="GO" id="GO:0006109">
    <property type="term" value="P:regulation of carbohydrate metabolic process"/>
    <property type="evidence" value="ECO:0007669"/>
    <property type="project" value="InterPro"/>
</dbReference>
<dbReference type="NCBIfam" id="TIGR00202">
    <property type="entry name" value="csrA"/>
    <property type="match status" value="1"/>
</dbReference>
<dbReference type="NCBIfam" id="NF002469">
    <property type="entry name" value="PRK01712.1"/>
    <property type="match status" value="1"/>
</dbReference>
<keyword evidence="5" id="KW-1005">Bacterial flagellum biogenesis</keyword>
<evidence type="ECO:0000256" key="1">
    <source>
        <dbReference type="ARBA" id="ARBA00022490"/>
    </source>
</evidence>
<dbReference type="GO" id="GO:0006402">
    <property type="term" value="P:mRNA catabolic process"/>
    <property type="evidence" value="ECO:0007669"/>
    <property type="project" value="InterPro"/>
</dbReference>
<dbReference type="PANTHER" id="PTHR34984">
    <property type="entry name" value="CARBON STORAGE REGULATOR"/>
    <property type="match status" value="1"/>
</dbReference>
<feature type="compositionally biased region" description="Low complexity" evidence="6">
    <location>
        <begin position="78"/>
        <end position="94"/>
    </location>
</feature>
<protein>
    <recommendedName>
        <fullName evidence="5">Translational regulator CsrA</fullName>
    </recommendedName>
</protein>
<evidence type="ECO:0000256" key="6">
    <source>
        <dbReference type="SAM" id="MobiDB-lite"/>
    </source>
</evidence>
<dbReference type="FunFam" id="2.60.40.4380:FF:000002">
    <property type="entry name" value="Translational regulator CsrA"/>
    <property type="match status" value="1"/>
</dbReference>
<dbReference type="SUPFAM" id="SSF117130">
    <property type="entry name" value="CsrA-like"/>
    <property type="match status" value="1"/>
</dbReference>
<evidence type="ECO:0000256" key="2">
    <source>
        <dbReference type="ARBA" id="ARBA00022491"/>
    </source>
</evidence>
<dbReference type="AlphaFoldDB" id="A0A1Y6CIL2"/>
<comment type="function">
    <text evidence="5">A translational regulator that binds mRNA to regulate translation initiation and/or mRNA stability. Usually binds in the 5'-UTR at or near the Shine-Dalgarno sequence preventing ribosome-binding, thus repressing translation. Its main target seems to be the major flagellin gene, while its function is anatagonized by FliW.</text>
</comment>
<dbReference type="STRING" id="560819.SAMN05428998_12791"/>
<evidence type="ECO:0000313" key="8">
    <source>
        <dbReference type="Proteomes" id="UP000192917"/>
    </source>
</evidence>
<dbReference type="Proteomes" id="UP000192917">
    <property type="component" value="Unassembled WGS sequence"/>
</dbReference>
<dbReference type="Gene3D" id="2.60.40.4380">
    <property type="entry name" value="Translational regulator CsrA"/>
    <property type="match status" value="1"/>
</dbReference>
<dbReference type="GO" id="GO:1902208">
    <property type="term" value="P:regulation of bacterial-type flagellum assembly"/>
    <property type="evidence" value="ECO:0007669"/>
    <property type="project" value="UniProtKB-UniRule"/>
</dbReference>
<accession>A0A1Y6CIL2</accession>
<dbReference type="InterPro" id="IPR003751">
    <property type="entry name" value="CsrA"/>
</dbReference>
<comment type="subcellular location">
    <subcellularLocation>
        <location evidence="5">Cytoplasm</location>
    </subcellularLocation>
</comment>
<dbReference type="Pfam" id="PF02599">
    <property type="entry name" value="CsrA"/>
    <property type="match status" value="1"/>
</dbReference>
<keyword evidence="4 5" id="KW-0694">RNA-binding</keyword>
<evidence type="ECO:0000313" key="7">
    <source>
        <dbReference type="EMBL" id="SMF68145.1"/>
    </source>
</evidence>
<keyword evidence="3 5" id="KW-0810">Translation regulation</keyword>
<proteinExistence type="inferred from homology"/>
<dbReference type="GO" id="GO:0045947">
    <property type="term" value="P:negative regulation of translational initiation"/>
    <property type="evidence" value="ECO:0007669"/>
    <property type="project" value="UniProtKB-UniRule"/>
</dbReference>
<sequence>MLYLTRKIGESVVINDEIEVTVVDIRGKSIKLGFTFPETATVLRREIYERIQEENRAAAAGSQALAEAFRGKPSQSDAPAPAEGPARAAPEPKD</sequence>
<evidence type="ECO:0000256" key="3">
    <source>
        <dbReference type="ARBA" id="ARBA00022845"/>
    </source>
</evidence>
<comment type="subunit">
    <text evidence="5">Homodimer; the beta-strands of each monomer intercalate to form a hydrophobic core, while the alpha-helices form wings that extend away from the core.</text>
</comment>
<dbReference type="EMBL" id="FWZX01000027">
    <property type="protein sequence ID" value="SMF68145.1"/>
    <property type="molecule type" value="Genomic_DNA"/>
</dbReference>
<dbReference type="InterPro" id="IPR036107">
    <property type="entry name" value="CsrA_sf"/>
</dbReference>
<evidence type="ECO:0000256" key="4">
    <source>
        <dbReference type="ARBA" id="ARBA00022884"/>
    </source>
</evidence>
<dbReference type="GO" id="GO:0005829">
    <property type="term" value="C:cytosol"/>
    <property type="evidence" value="ECO:0007669"/>
    <property type="project" value="TreeGrafter"/>
</dbReference>
<keyword evidence="8" id="KW-1185">Reference proteome</keyword>
<reference evidence="7 8" key="1">
    <citation type="submission" date="2017-04" db="EMBL/GenBank/DDBJ databases">
        <authorList>
            <person name="Afonso C.L."/>
            <person name="Miller P.J."/>
            <person name="Scott M.A."/>
            <person name="Spackman E."/>
            <person name="Goraichik I."/>
            <person name="Dimitrov K.M."/>
            <person name="Suarez D.L."/>
            <person name="Swayne D.E."/>
        </authorList>
    </citation>
    <scope>NUCLEOTIDE SEQUENCE [LARGE SCALE GENOMIC DNA]</scope>
    <source>
        <strain evidence="7 8">USBA 355</strain>
    </source>
</reference>
<dbReference type="GO" id="GO:0048027">
    <property type="term" value="F:mRNA 5'-UTR binding"/>
    <property type="evidence" value="ECO:0007669"/>
    <property type="project" value="UniProtKB-UniRule"/>
</dbReference>
<comment type="similarity">
    <text evidence="5">Belongs to the CsrA/RsmA family.</text>
</comment>
<keyword evidence="1 5" id="KW-0963">Cytoplasm</keyword>
<feature type="region of interest" description="Disordered" evidence="6">
    <location>
        <begin position="62"/>
        <end position="94"/>
    </location>
</feature>
<organism evidence="7 8">
    <name type="scientific">Tistlia consotensis USBA 355</name>
    <dbReference type="NCBI Taxonomy" id="560819"/>
    <lineage>
        <taxon>Bacteria</taxon>
        <taxon>Pseudomonadati</taxon>
        <taxon>Pseudomonadota</taxon>
        <taxon>Alphaproteobacteria</taxon>
        <taxon>Rhodospirillales</taxon>
        <taxon>Rhodovibrionaceae</taxon>
        <taxon>Tistlia</taxon>
    </lineage>
</organism>
<keyword evidence="2 5" id="KW-0678">Repressor</keyword>
<dbReference type="HAMAP" id="MF_00167">
    <property type="entry name" value="CsrA"/>
    <property type="match status" value="1"/>
</dbReference>
<evidence type="ECO:0000256" key="5">
    <source>
        <dbReference type="HAMAP-Rule" id="MF_00167"/>
    </source>
</evidence>
<dbReference type="GO" id="GO:0044781">
    <property type="term" value="P:bacterial-type flagellum organization"/>
    <property type="evidence" value="ECO:0007669"/>
    <property type="project" value="UniProtKB-KW"/>
</dbReference>